<reference evidence="2" key="1">
    <citation type="submission" date="2025-08" db="UniProtKB">
        <authorList>
            <consortium name="Ensembl"/>
        </authorList>
    </citation>
    <scope>IDENTIFICATION</scope>
</reference>
<reference evidence="2" key="2">
    <citation type="submission" date="2025-09" db="UniProtKB">
        <authorList>
            <consortium name="Ensembl"/>
        </authorList>
    </citation>
    <scope>IDENTIFICATION</scope>
</reference>
<dbReference type="GeneTree" id="ENSGT00730000111139"/>
<dbReference type="Proteomes" id="UP000261340">
    <property type="component" value="Unplaced"/>
</dbReference>
<evidence type="ECO:0000313" key="3">
    <source>
        <dbReference type="Proteomes" id="UP000261340"/>
    </source>
</evidence>
<dbReference type="PANTHER" id="PTHR19327">
    <property type="entry name" value="GOLGIN"/>
    <property type="match status" value="1"/>
</dbReference>
<dbReference type="GO" id="GO:0048193">
    <property type="term" value="P:Golgi vesicle transport"/>
    <property type="evidence" value="ECO:0007669"/>
    <property type="project" value="TreeGrafter"/>
</dbReference>
<sequence length="137" mass="15255">NKSTKPTKLLNVHLLQLRCCPLREEPQSFAQKLQLKVPSVESLIRSGASRAENLFRSPSKENLVRSSSRESLTPLGENESPGAPAYDPPSDIESEAEEPPGSAESLSKEQLLHRLLRVESSLGKYRGKYSEVRQLED</sequence>
<dbReference type="GO" id="GO:0031267">
    <property type="term" value="F:small GTPase binding"/>
    <property type="evidence" value="ECO:0007669"/>
    <property type="project" value="TreeGrafter"/>
</dbReference>
<feature type="region of interest" description="Disordered" evidence="1">
    <location>
        <begin position="48"/>
        <end position="108"/>
    </location>
</feature>
<protein>
    <submittedName>
        <fullName evidence="2">Uncharacterized protein</fullName>
    </submittedName>
</protein>
<name>A0A3Q0SSZ2_AMPCI</name>
<dbReference type="GO" id="GO:0005794">
    <property type="term" value="C:Golgi apparatus"/>
    <property type="evidence" value="ECO:0007669"/>
    <property type="project" value="TreeGrafter"/>
</dbReference>
<organism evidence="2 3">
    <name type="scientific">Amphilophus citrinellus</name>
    <name type="common">Midas cichlid</name>
    <name type="synonym">Cichlasoma citrinellum</name>
    <dbReference type="NCBI Taxonomy" id="61819"/>
    <lineage>
        <taxon>Eukaryota</taxon>
        <taxon>Metazoa</taxon>
        <taxon>Chordata</taxon>
        <taxon>Craniata</taxon>
        <taxon>Vertebrata</taxon>
        <taxon>Euteleostomi</taxon>
        <taxon>Actinopterygii</taxon>
        <taxon>Neopterygii</taxon>
        <taxon>Teleostei</taxon>
        <taxon>Neoteleostei</taxon>
        <taxon>Acanthomorphata</taxon>
        <taxon>Ovalentaria</taxon>
        <taxon>Cichlomorphae</taxon>
        <taxon>Cichliformes</taxon>
        <taxon>Cichlidae</taxon>
        <taxon>New World cichlids</taxon>
        <taxon>Cichlasomatinae</taxon>
        <taxon>Heroini</taxon>
        <taxon>Amphilophus</taxon>
    </lineage>
</organism>
<dbReference type="STRING" id="61819.ENSACIP00000028034"/>
<keyword evidence="3" id="KW-1185">Reference proteome</keyword>
<evidence type="ECO:0000256" key="1">
    <source>
        <dbReference type="SAM" id="MobiDB-lite"/>
    </source>
</evidence>
<proteinExistence type="predicted"/>
<evidence type="ECO:0000313" key="2">
    <source>
        <dbReference type="Ensembl" id="ENSACIP00000028034.1"/>
    </source>
</evidence>
<dbReference type="AlphaFoldDB" id="A0A3Q0SSZ2"/>
<dbReference type="OMA" id="GVWGSIE"/>
<dbReference type="PANTHER" id="PTHR19327:SF0">
    <property type="entry name" value="GOLGIN SUBFAMILY A MEMBER 4"/>
    <property type="match status" value="1"/>
</dbReference>
<dbReference type="Ensembl" id="ENSACIT00000028773.1">
    <property type="protein sequence ID" value="ENSACIP00000028034.1"/>
    <property type="gene ID" value="ENSACIG00000021721.1"/>
</dbReference>
<accession>A0A3Q0SSZ2</accession>